<dbReference type="EMBL" id="CP134146">
    <property type="protein sequence ID" value="WNC67958.1"/>
    <property type="molecule type" value="Genomic_DNA"/>
</dbReference>
<dbReference type="RefSeq" id="WP_348387116.1">
    <property type="nucleotide sequence ID" value="NZ_CP134146.1"/>
</dbReference>
<evidence type="ECO:0000256" key="1">
    <source>
        <dbReference type="SAM" id="SignalP"/>
    </source>
</evidence>
<organism evidence="2 3">
    <name type="scientific">Thalassotalea nanhaiensis</name>
    <dbReference type="NCBI Taxonomy" id="3065648"/>
    <lineage>
        <taxon>Bacteria</taxon>
        <taxon>Pseudomonadati</taxon>
        <taxon>Pseudomonadota</taxon>
        <taxon>Gammaproteobacteria</taxon>
        <taxon>Alteromonadales</taxon>
        <taxon>Colwelliaceae</taxon>
        <taxon>Thalassotalea</taxon>
    </lineage>
</organism>
<evidence type="ECO:0000313" key="2">
    <source>
        <dbReference type="EMBL" id="WNC67958.1"/>
    </source>
</evidence>
<feature type="chain" id="PRO_5045702086" evidence="1">
    <location>
        <begin position="30"/>
        <end position="371"/>
    </location>
</feature>
<proteinExistence type="predicted"/>
<sequence>MELSKMLLTKKIGAIFFVAISLLSMPAASDNDNKDVSAQEIKDKYLATANRIRSNYDSNYVKLSNSAQNHYAVRMYRLTGEKYYAQQSGTEVYQITDRLNFYLQNLDSETWRNKQAQAMIDALPNTRRGKLRQKALKGTEDRRFALYLVYQMAKLDEYGIEHPGHEKFVAYLKQADLHDLLMSADFIHAYAAQVANYVYWLKYTNVVDWTEDLKPAFENAYPDHQDDELSKNEFNNKLYGLTHIVLADSNYYQQKVSLSEHAWILDYFEMRQDRIVEKSKEDIQAEIGLCFLLAGVDDHPTLNAMKQVINDAVHPDKNMVLSISGSDNLSLGEHRNVLAYALLNWPEKLHLGPYLMKDKKMKANLPLVYQQ</sequence>
<dbReference type="Pfam" id="PF12060">
    <property type="entry name" value="DUF3541"/>
    <property type="match status" value="1"/>
</dbReference>
<keyword evidence="3" id="KW-1185">Reference proteome</keyword>
<name>A0ABY9TGL7_9GAMM</name>
<reference evidence="3" key="1">
    <citation type="submission" date="2023-09" db="EMBL/GenBank/DDBJ databases">
        <authorList>
            <person name="Li S."/>
            <person name="Li X."/>
            <person name="Zhang C."/>
            <person name="Zhao Z."/>
        </authorList>
    </citation>
    <scope>NUCLEOTIDE SEQUENCE [LARGE SCALE GENOMIC DNA]</scope>
    <source>
        <strain evidence="3">SQ345</strain>
    </source>
</reference>
<accession>A0ABY9TGL7</accession>
<gene>
    <name evidence="2" type="ORF">RI845_15710</name>
</gene>
<protein>
    <submittedName>
        <fullName evidence="2">DUF3541 domain-containing protein</fullName>
    </submittedName>
</protein>
<feature type="signal peptide" evidence="1">
    <location>
        <begin position="1"/>
        <end position="29"/>
    </location>
</feature>
<dbReference type="Proteomes" id="UP001248581">
    <property type="component" value="Chromosome"/>
</dbReference>
<keyword evidence="1" id="KW-0732">Signal</keyword>
<dbReference type="InterPro" id="IPR021928">
    <property type="entry name" value="DUF3541"/>
</dbReference>
<evidence type="ECO:0000313" key="3">
    <source>
        <dbReference type="Proteomes" id="UP001248581"/>
    </source>
</evidence>